<accession>A0A3L0VZ18</accession>
<reference evidence="7" key="1">
    <citation type="submission" date="2018-10" db="EMBL/GenBank/DDBJ databases">
        <authorList>
            <consortium name="NARMS: The National Antimicrobial Resistance Monitoring System"/>
        </authorList>
    </citation>
    <scope>NUCLEOTIDE SEQUENCE [LARGE SCALE GENOMIC DNA]</scope>
    <source>
        <strain evidence="7">CVM N17EC0388</strain>
    </source>
</reference>
<dbReference type="CDD" id="cd00293">
    <property type="entry name" value="USP-like"/>
    <property type="match status" value="1"/>
</dbReference>
<dbReference type="GO" id="GO:0005737">
    <property type="term" value="C:cytoplasm"/>
    <property type="evidence" value="ECO:0007669"/>
    <property type="project" value="UniProtKB-SubCell"/>
</dbReference>
<evidence type="ECO:0000313" key="7">
    <source>
        <dbReference type="EMBL" id="MHO05062.1"/>
    </source>
</evidence>
<evidence type="ECO:0000259" key="6">
    <source>
        <dbReference type="Pfam" id="PF00582"/>
    </source>
</evidence>
<evidence type="ECO:0000256" key="3">
    <source>
        <dbReference type="ARBA" id="ARBA00022490"/>
    </source>
</evidence>
<evidence type="ECO:0000256" key="1">
    <source>
        <dbReference type="ARBA" id="ARBA00004496"/>
    </source>
</evidence>
<dbReference type="Pfam" id="PF00582">
    <property type="entry name" value="Usp"/>
    <property type="match status" value="2"/>
</dbReference>
<dbReference type="PANTHER" id="PTHR47892:SF1">
    <property type="entry name" value="UNIVERSAL STRESS PROTEIN E"/>
    <property type="match status" value="1"/>
</dbReference>
<name>A0A3L0VZ18_ECOLX</name>
<dbReference type="AlphaFoldDB" id="A0A3L0VZ18"/>
<evidence type="ECO:0000256" key="4">
    <source>
        <dbReference type="ARBA" id="ARBA00037131"/>
    </source>
</evidence>
<dbReference type="Gene3D" id="3.40.50.12370">
    <property type="match status" value="1"/>
</dbReference>
<comment type="subcellular location">
    <subcellularLocation>
        <location evidence="1">Cytoplasm</location>
    </subcellularLocation>
</comment>
<keyword evidence="3" id="KW-0963">Cytoplasm</keyword>
<dbReference type="PANTHER" id="PTHR47892">
    <property type="entry name" value="UNIVERSAL STRESS PROTEIN E"/>
    <property type="match status" value="1"/>
</dbReference>
<dbReference type="InterPro" id="IPR006016">
    <property type="entry name" value="UspA"/>
</dbReference>
<organism evidence="7">
    <name type="scientific">Escherichia coli</name>
    <dbReference type="NCBI Taxonomy" id="562"/>
    <lineage>
        <taxon>Bacteria</taxon>
        <taxon>Pseudomonadati</taxon>
        <taxon>Pseudomonadota</taxon>
        <taxon>Gammaproteobacteria</taxon>
        <taxon>Enterobacterales</taxon>
        <taxon>Enterobacteriaceae</taxon>
        <taxon>Escherichia</taxon>
    </lineage>
</organism>
<comment type="similarity">
    <text evidence="2">Belongs to the universal stress protein A family.</text>
</comment>
<dbReference type="SUPFAM" id="SSF52402">
    <property type="entry name" value="Adenine nucleotide alpha hydrolases-like"/>
    <property type="match status" value="2"/>
</dbReference>
<comment type="caution">
    <text evidence="7">The sequence shown here is derived from an EMBL/GenBank/DDBJ whole genome shotgun (WGS) entry which is preliminary data.</text>
</comment>
<sequence length="321" mass="35936">MKLFKRIAFVLSNHGQEVPEPALLRAVELAKTNQAELTLLKVIPSFSSFLAFSSDEQTLQRKFIEQEETMLAQLVASLDKNICIKTLLLTGKRYIETIHQVQIHGFDLVMKEPDQLDWLDRLFGSDDMHLLRKCPCPVWLVKRSDTTECKQILAAVAFDDDEQTHNDELNVAILEFASSLSLSDFATLHVLNSYETPEAGFISLWAENPEKVEKDMLESEHMTRTGKMRGLMDKLKARIGNDSFQFLSPRTYIIPGSPDREVPKMAAKLNIDLVVMGTVARTGIAGVIIGNTAESVLSQLNCSVFAIKPKGFVSPLSVPRN</sequence>
<evidence type="ECO:0000256" key="5">
    <source>
        <dbReference type="ARBA" id="ARBA00040919"/>
    </source>
</evidence>
<feature type="domain" description="UspA" evidence="6">
    <location>
        <begin position="4"/>
        <end position="142"/>
    </location>
</feature>
<dbReference type="EMBL" id="RNRV01000018">
    <property type="protein sequence ID" value="MHO05062.1"/>
    <property type="molecule type" value="Genomic_DNA"/>
</dbReference>
<evidence type="ECO:0000256" key="2">
    <source>
        <dbReference type="ARBA" id="ARBA00008791"/>
    </source>
</evidence>
<comment type="function">
    <text evidence="4">Required for resistance to DNA-damaging agents.</text>
</comment>
<protein>
    <recommendedName>
        <fullName evidence="5">Universal stress protein E</fullName>
    </recommendedName>
</protein>
<feature type="domain" description="UspA" evidence="6">
    <location>
        <begin position="173"/>
        <end position="308"/>
    </location>
</feature>
<proteinExistence type="inferred from homology"/>
<gene>
    <name evidence="7" type="ORF">D9F05_11850</name>
</gene>